<dbReference type="PaxDb" id="2903-EOD17698"/>
<evidence type="ECO:0008006" key="3">
    <source>
        <dbReference type="Google" id="ProtNLM"/>
    </source>
</evidence>
<protein>
    <recommendedName>
        <fullName evidence="3">Fe2OG dioxygenase domain-containing protein</fullName>
    </recommendedName>
</protein>
<evidence type="ECO:0000313" key="1">
    <source>
        <dbReference type="EnsemblProtists" id="EOD17698"/>
    </source>
</evidence>
<reference evidence="2" key="1">
    <citation type="journal article" date="2013" name="Nature">
        <title>Pan genome of the phytoplankton Emiliania underpins its global distribution.</title>
        <authorList>
            <person name="Read B.A."/>
            <person name="Kegel J."/>
            <person name="Klute M.J."/>
            <person name="Kuo A."/>
            <person name="Lefebvre S.C."/>
            <person name="Maumus F."/>
            <person name="Mayer C."/>
            <person name="Miller J."/>
            <person name="Monier A."/>
            <person name="Salamov A."/>
            <person name="Young J."/>
            <person name="Aguilar M."/>
            <person name="Claverie J.M."/>
            <person name="Frickenhaus S."/>
            <person name="Gonzalez K."/>
            <person name="Herman E.K."/>
            <person name="Lin Y.C."/>
            <person name="Napier J."/>
            <person name="Ogata H."/>
            <person name="Sarno A.F."/>
            <person name="Shmutz J."/>
            <person name="Schroeder D."/>
            <person name="de Vargas C."/>
            <person name="Verret F."/>
            <person name="von Dassow P."/>
            <person name="Valentin K."/>
            <person name="Van de Peer Y."/>
            <person name="Wheeler G."/>
            <person name="Dacks J.B."/>
            <person name="Delwiche C.F."/>
            <person name="Dyhrman S.T."/>
            <person name="Glockner G."/>
            <person name="John U."/>
            <person name="Richards T."/>
            <person name="Worden A.Z."/>
            <person name="Zhang X."/>
            <person name="Grigoriev I.V."/>
            <person name="Allen A.E."/>
            <person name="Bidle K."/>
            <person name="Borodovsky M."/>
            <person name="Bowler C."/>
            <person name="Brownlee C."/>
            <person name="Cock J.M."/>
            <person name="Elias M."/>
            <person name="Gladyshev V.N."/>
            <person name="Groth M."/>
            <person name="Guda C."/>
            <person name="Hadaegh A."/>
            <person name="Iglesias-Rodriguez M.D."/>
            <person name="Jenkins J."/>
            <person name="Jones B.M."/>
            <person name="Lawson T."/>
            <person name="Leese F."/>
            <person name="Lindquist E."/>
            <person name="Lobanov A."/>
            <person name="Lomsadze A."/>
            <person name="Malik S.B."/>
            <person name="Marsh M.E."/>
            <person name="Mackinder L."/>
            <person name="Mock T."/>
            <person name="Mueller-Roeber B."/>
            <person name="Pagarete A."/>
            <person name="Parker M."/>
            <person name="Probert I."/>
            <person name="Quesneville H."/>
            <person name="Raines C."/>
            <person name="Rensing S.A."/>
            <person name="Riano-Pachon D.M."/>
            <person name="Richier S."/>
            <person name="Rokitta S."/>
            <person name="Shiraiwa Y."/>
            <person name="Soanes D.M."/>
            <person name="van der Giezen M."/>
            <person name="Wahlund T.M."/>
            <person name="Williams B."/>
            <person name="Wilson W."/>
            <person name="Wolfe G."/>
            <person name="Wurch L.L."/>
        </authorList>
    </citation>
    <scope>NUCLEOTIDE SEQUENCE</scope>
</reference>
<dbReference type="RefSeq" id="XP_005770127.1">
    <property type="nucleotide sequence ID" value="XM_005770070.1"/>
</dbReference>
<dbReference type="KEGG" id="ehx:EMIHUDRAFT_209623"/>
<name>A0A0D3J2G3_EMIH1</name>
<proteinExistence type="predicted"/>
<sequence length="314" mass="34351">MLSEFNADGRDMQLFDLMEGAERGRHLLKYEAKKSNESTLGLCEFPSSNRYGEYVNYKECFDPAQQDRGRTAEGVPMGQVEPWITPSIDNAVLLANDPGIWSVRNFLSLAEADKMLALVSKYGKELGFYGPCKHEHNHRATTHAHPSEGKACFKISSTNVCEGPYDLSACEAETHAADGAFIESIISRFGSMWPFDVAPGPYAKFQLSLGDTPPVDLHVDAEKTISFVLYLTDGGAAMLFPHANVTVTPEKGTAHTWLNSYKDGTRNPMADHAVQAHPLSAGERLVMLFEVCTPPQDILAAASWSTCSSVGLGR</sequence>
<dbReference type="AlphaFoldDB" id="A0A0D3J2G3"/>
<dbReference type="Proteomes" id="UP000013827">
    <property type="component" value="Unassembled WGS sequence"/>
</dbReference>
<evidence type="ECO:0000313" key="2">
    <source>
        <dbReference type="Proteomes" id="UP000013827"/>
    </source>
</evidence>
<organism evidence="1 2">
    <name type="scientific">Emiliania huxleyi (strain CCMP1516)</name>
    <dbReference type="NCBI Taxonomy" id="280463"/>
    <lineage>
        <taxon>Eukaryota</taxon>
        <taxon>Haptista</taxon>
        <taxon>Haptophyta</taxon>
        <taxon>Prymnesiophyceae</taxon>
        <taxon>Isochrysidales</taxon>
        <taxon>Noelaerhabdaceae</taxon>
        <taxon>Emiliania</taxon>
    </lineage>
</organism>
<dbReference type="GeneID" id="17264027"/>
<dbReference type="Gene3D" id="2.60.120.620">
    <property type="entry name" value="q2cbj1_9rhob like domain"/>
    <property type="match status" value="1"/>
</dbReference>
<keyword evidence="2" id="KW-1185">Reference proteome</keyword>
<dbReference type="EnsemblProtists" id="EOD17698">
    <property type="protein sequence ID" value="EOD17698"/>
    <property type="gene ID" value="EMIHUDRAFT_209623"/>
</dbReference>
<reference evidence="1" key="2">
    <citation type="submission" date="2024-10" db="UniProtKB">
        <authorList>
            <consortium name="EnsemblProtists"/>
        </authorList>
    </citation>
    <scope>IDENTIFICATION</scope>
</reference>
<dbReference type="HOGENOM" id="CLU_886890_0_0_1"/>
<accession>A0A0D3J2G3</accession>